<gene>
    <name evidence="1" type="ORF">M422DRAFT_264029</name>
</gene>
<dbReference type="AlphaFoldDB" id="A0A0C9UX98"/>
<dbReference type="HOGENOM" id="CLU_1611826_0_0_1"/>
<reference evidence="1 2" key="1">
    <citation type="submission" date="2014-06" db="EMBL/GenBank/DDBJ databases">
        <title>Evolutionary Origins and Diversification of the Mycorrhizal Mutualists.</title>
        <authorList>
            <consortium name="DOE Joint Genome Institute"/>
            <consortium name="Mycorrhizal Genomics Consortium"/>
            <person name="Kohler A."/>
            <person name="Kuo A."/>
            <person name="Nagy L.G."/>
            <person name="Floudas D."/>
            <person name="Copeland A."/>
            <person name="Barry K.W."/>
            <person name="Cichocki N."/>
            <person name="Veneault-Fourrey C."/>
            <person name="LaButti K."/>
            <person name="Lindquist E.A."/>
            <person name="Lipzen A."/>
            <person name="Lundell T."/>
            <person name="Morin E."/>
            <person name="Murat C."/>
            <person name="Riley R."/>
            <person name="Ohm R."/>
            <person name="Sun H."/>
            <person name="Tunlid A."/>
            <person name="Henrissat B."/>
            <person name="Grigoriev I.V."/>
            <person name="Hibbett D.S."/>
            <person name="Martin F."/>
        </authorList>
    </citation>
    <scope>NUCLEOTIDE SEQUENCE [LARGE SCALE GENOMIC DNA]</scope>
    <source>
        <strain evidence="1 2">SS14</strain>
    </source>
</reference>
<organism evidence="1 2">
    <name type="scientific">Sphaerobolus stellatus (strain SS14)</name>
    <dbReference type="NCBI Taxonomy" id="990650"/>
    <lineage>
        <taxon>Eukaryota</taxon>
        <taxon>Fungi</taxon>
        <taxon>Dikarya</taxon>
        <taxon>Basidiomycota</taxon>
        <taxon>Agaricomycotina</taxon>
        <taxon>Agaricomycetes</taxon>
        <taxon>Phallomycetidae</taxon>
        <taxon>Geastrales</taxon>
        <taxon>Sphaerobolaceae</taxon>
        <taxon>Sphaerobolus</taxon>
    </lineage>
</organism>
<dbReference type="OrthoDB" id="2152896at2759"/>
<sequence length="165" mass="18127">MDGKKMGAIFKCETCAKARSEQAHPVEEQVQLLEAAEILPPHLPTPASPSHIAHNGLPPTHNHETISASHKRYRHLFFRHYVNEMGWWTTAATRAQATTAQNLTQLYLPLDLSLLLGGLVILVNPSLRQRSSALGLGHQANSVPHPATSSCFDNPISRLFIGRTA</sequence>
<name>A0A0C9UX98_SPHS4</name>
<dbReference type="Proteomes" id="UP000054279">
    <property type="component" value="Unassembled WGS sequence"/>
</dbReference>
<proteinExistence type="predicted"/>
<accession>A0A0C9UX98</accession>
<protein>
    <submittedName>
        <fullName evidence="1">Uncharacterized protein</fullName>
    </submittedName>
</protein>
<dbReference type="EMBL" id="KN837206">
    <property type="protein sequence ID" value="KIJ33897.1"/>
    <property type="molecule type" value="Genomic_DNA"/>
</dbReference>
<keyword evidence="2" id="KW-1185">Reference proteome</keyword>
<evidence type="ECO:0000313" key="1">
    <source>
        <dbReference type="EMBL" id="KIJ33897.1"/>
    </source>
</evidence>
<evidence type="ECO:0000313" key="2">
    <source>
        <dbReference type="Proteomes" id="UP000054279"/>
    </source>
</evidence>